<dbReference type="EMBL" id="CP025085">
    <property type="protein sequence ID" value="AUG99620.1"/>
    <property type="molecule type" value="Genomic_DNA"/>
</dbReference>
<keyword evidence="1" id="KW-0812">Transmembrane</keyword>
<dbReference type="KEGG" id="sera:Ser39006_007165"/>
<evidence type="ECO:0000313" key="4">
    <source>
        <dbReference type="Proteomes" id="UP000017700"/>
    </source>
</evidence>
<evidence type="ECO:0000313" key="5">
    <source>
        <dbReference type="Proteomes" id="UP000233778"/>
    </source>
</evidence>
<evidence type="ECO:0000313" key="3">
    <source>
        <dbReference type="EMBL" id="AUH03938.1"/>
    </source>
</evidence>
<reference evidence="3" key="4">
    <citation type="submission" date="2017-11" db="EMBL/GenBank/DDBJ databases">
        <title>Complete genome sequence of Serratia sp. ATCC 39006.</title>
        <authorList>
            <person name="Hampton H.G."/>
            <person name="Jackson S.A."/>
            <person name="Jauregui R."/>
            <person name="Poulter G.T.M."/>
            <person name="Salmond G.P.C."/>
            <person name="Fineran P.C."/>
        </authorList>
    </citation>
    <scope>NUCLEOTIDE SEQUENCE</scope>
    <source>
        <strain evidence="3">ATCC 39006</strain>
    </source>
</reference>
<evidence type="ECO:0000313" key="2">
    <source>
        <dbReference type="EMBL" id="AUG99620.1"/>
    </source>
</evidence>
<name>A0A2I5T4X4_SERS3</name>
<feature type="transmembrane region" description="Helical" evidence="1">
    <location>
        <begin position="12"/>
        <end position="36"/>
    </location>
</feature>
<keyword evidence="1" id="KW-0472">Membrane</keyword>
<organism evidence="3 4">
    <name type="scientific">Serratia sp. (strain ATCC 39006)</name>
    <name type="common">Prodigiosinella confusarubida</name>
    <dbReference type="NCBI Taxonomy" id="104623"/>
    <lineage>
        <taxon>Bacteria</taxon>
        <taxon>Pseudomonadati</taxon>
        <taxon>Pseudomonadota</taxon>
        <taxon>Gammaproteobacteria</taxon>
        <taxon>Enterobacterales</taxon>
        <taxon>Pectobacteriaceae</taxon>
        <taxon>Prodigiosinella</taxon>
    </lineage>
</organism>
<protein>
    <submittedName>
        <fullName evidence="3">Uncharacterized protein</fullName>
    </submittedName>
</protein>
<reference evidence="2 5" key="3">
    <citation type="submission" date="2017-11" db="EMBL/GenBank/DDBJ databases">
        <title>Complete genome sequence of Serratia sp. ATCC 39006 LacA.</title>
        <authorList>
            <person name="Hampton H.G."/>
            <person name="Jackson S.A."/>
            <person name="Jauregui R."/>
            <person name="Poulter G.T.M."/>
            <person name="Salmond G.P.C."/>
            <person name="Fineran P.C."/>
        </authorList>
    </citation>
    <scope>NUCLEOTIDE SEQUENCE [LARGE SCALE GENOMIC DNA]</scope>
    <source>
        <strain evidence="2 5">ATCC 39006</strain>
    </source>
</reference>
<dbReference type="EMBL" id="CP025084">
    <property type="protein sequence ID" value="AUH03938.1"/>
    <property type="molecule type" value="Genomic_DNA"/>
</dbReference>
<dbReference type="Proteomes" id="UP000233778">
    <property type="component" value="Chromosome"/>
</dbReference>
<dbReference type="Proteomes" id="UP000017700">
    <property type="component" value="Chromosome"/>
</dbReference>
<gene>
    <name evidence="2" type="ORF">CWC46_07160</name>
    <name evidence="3" type="ORF">Ser39006_007165</name>
</gene>
<dbReference type="KEGG" id="serq:CWC46_07160"/>
<sequence>MPTPVTYWHKFQGIHSVIAFLYVEIYWVSPLFLFALGSSLSDVDDVPIPSSDRSSCGAG</sequence>
<proteinExistence type="predicted"/>
<reference evidence="3" key="2">
    <citation type="submission" date="2013-09" db="EMBL/GenBank/DDBJ databases">
        <authorList>
            <person name="Wang G."/>
            <person name="Yang Y."/>
            <person name="Su Y."/>
        </authorList>
    </citation>
    <scope>NUCLEOTIDE SEQUENCE</scope>
    <source>
        <strain evidence="3">ATCC 39006</strain>
    </source>
</reference>
<keyword evidence="1" id="KW-1133">Transmembrane helix</keyword>
<dbReference type="AlphaFoldDB" id="A0A2I5T4X4"/>
<reference evidence="3 4" key="1">
    <citation type="journal article" date="2013" name="Genome Announc.">
        <title>Draft genome sequence of Serratia sp. strain ATCC 39006, a model bacterium for analysis of the biosynthesis and regulation of prodigiosin, a carbapenem, and gas vesicles.</title>
        <authorList>
            <person name="Fineran P.C."/>
            <person name="Iglesias Cans M.C."/>
            <person name="Ramsay J.P."/>
            <person name="Wilf N.M."/>
            <person name="Cossyleon D."/>
            <person name="McNeil M.B."/>
            <person name="Williamson N.R."/>
            <person name="Monson R.E."/>
            <person name="Becher S.A."/>
            <person name="Stanton J.A."/>
            <person name="Brugger K."/>
            <person name="Brown S.D."/>
            <person name="Salmond G.P."/>
        </authorList>
    </citation>
    <scope>NUCLEOTIDE SEQUENCE [LARGE SCALE GENOMIC DNA]</scope>
    <source>
        <strain evidence="3">ATCC 39006</strain>
        <strain evidence="4">ATCC 39006 / SC 11482</strain>
    </source>
</reference>
<evidence type="ECO:0000256" key="1">
    <source>
        <dbReference type="SAM" id="Phobius"/>
    </source>
</evidence>
<keyword evidence="4" id="KW-1185">Reference proteome</keyword>
<accession>A0A2I5T4X4</accession>